<evidence type="ECO:0000256" key="1">
    <source>
        <dbReference type="ARBA" id="ARBA00012928"/>
    </source>
</evidence>
<dbReference type="InterPro" id="IPR029035">
    <property type="entry name" value="DHS-like_NAD/FAD-binding_dom"/>
</dbReference>
<evidence type="ECO:0000313" key="7">
    <source>
        <dbReference type="Proteomes" id="UP001164187"/>
    </source>
</evidence>
<dbReference type="SUPFAM" id="SSF52467">
    <property type="entry name" value="DHS-like NAD/FAD-binding domain"/>
    <property type="match status" value="1"/>
</dbReference>
<feature type="active site" description="Proton acceptor" evidence="4">
    <location>
        <position position="125"/>
    </location>
</feature>
<feature type="domain" description="Deacetylase sirtuin-type" evidence="5">
    <location>
        <begin position="1"/>
        <end position="246"/>
    </location>
</feature>
<keyword evidence="2 6" id="KW-0808">Transferase</keyword>
<keyword evidence="3" id="KW-0520">NAD</keyword>
<dbReference type="EC" id="2.3.1.286" evidence="1"/>
<name>A0ABY7JNQ7_9FIRM</name>
<evidence type="ECO:0000256" key="2">
    <source>
        <dbReference type="ARBA" id="ARBA00022679"/>
    </source>
</evidence>
<gene>
    <name evidence="6" type="ORF">O0R46_00705</name>
</gene>
<feature type="binding site" evidence="4">
    <location>
        <position position="155"/>
    </location>
    <ligand>
        <name>Zn(2+)</name>
        <dbReference type="ChEBI" id="CHEBI:29105"/>
    </ligand>
</feature>
<dbReference type="InterPro" id="IPR026591">
    <property type="entry name" value="Sirtuin_cat_small_dom_sf"/>
</dbReference>
<dbReference type="RefSeq" id="WP_269311703.1">
    <property type="nucleotide sequence ID" value="NZ_CP114052.1"/>
</dbReference>
<dbReference type="PROSITE" id="PS50305">
    <property type="entry name" value="SIRTUIN"/>
    <property type="match status" value="1"/>
</dbReference>
<dbReference type="PANTHER" id="PTHR11085">
    <property type="entry name" value="NAD-DEPENDENT PROTEIN DEACYLASE SIRTUIN-5, MITOCHONDRIAL-RELATED"/>
    <property type="match status" value="1"/>
</dbReference>
<feature type="binding site" evidence="4">
    <location>
        <position position="157"/>
    </location>
    <ligand>
        <name>Zn(2+)</name>
        <dbReference type="ChEBI" id="CHEBI:29105"/>
    </ligand>
</feature>
<evidence type="ECO:0000313" key="6">
    <source>
        <dbReference type="EMBL" id="WAW15010.1"/>
    </source>
</evidence>
<accession>A0ABY7JNQ7</accession>
<dbReference type="NCBIfam" id="NF001752">
    <property type="entry name" value="PRK00481.1-1"/>
    <property type="match status" value="1"/>
</dbReference>
<dbReference type="InterPro" id="IPR050134">
    <property type="entry name" value="NAD-dep_sirtuin_deacylases"/>
</dbReference>
<dbReference type="Gene3D" id="3.30.1600.10">
    <property type="entry name" value="SIR2/SIRT2 'Small Domain"/>
    <property type="match status" value="1"/>
</dbReference>
<reference evidence="6" key="1">
    <citation type="submission" date="2022-12" db="EMBL/GenBank/DDBJ databases">
        <title>Peptostreptococcus.</title>
        <authorList>
            <person name="Lee S.H."/>
        </authorList>
    </citation>
    <scope>NUCLEOTIDE SEQUENCE</scope>
    <source>
        <strain evidence="6">CBA3647</strain>
    </source>
</reference>
<keyword evidence="4" id="KW-0479">Metal-binding</keyword>
<evidence type="ECO:0000256" key="3">
    <source>
        <dbReference type="ARBA" id="ARBA00023027"/>
    </source>
</evidence>
<dbReference type="Proteomes" id="UP001164187">
    <property type="component" value="Chromosome"/>
</dbReference>
<dbReference type="InterPro" id="IPR003000">
    <property type="entry name" value="Sirtuin"/>
</dbReference>
<dbReference type="Gene3D" id="3.40.50.1220">
    <property type="entry name" value="TPP-binding domain"/>
    <property type="match status" value="1"/>
</dbReference>
<dbReference type="GO" id="GO:0034979">
    <property type="term" value="F:NAD-dependent protein lysine deacetylase activity"/>
    <property type="evidence" value="ECO:0007669"/>
    <property type="project" value="UniProtKB-EC"/>
</dbReference>
<keyword evidence="7" id="KW-1185">Reference proteome</keyword>
<feature type="binding site" evidence="4">
    <location>
        <position position="133"/>
    </location>
    <ligand>
        <name>Zn(2+)</name>
        <dbReference type="ChEBI" id="CHEBI:29105"/>
    </ligand>
</feature>
<keyword evidence="6" id="KW-0012">Acyltransferase</keyword>
<dbReference type="Pfam" id="PF02146">
    <property type="entry name" value="SIR2"/>
    <property type="match status" value="1"/>
</dbReference>
<dbReference type="InterPro" id="IPR026590">
    <property type="entry name" value="Ssirtuin_cat_dom"/>
</dbReference>
<protein>
    <recommendedName>
        <fullName evidence="1">protein acetyllysine N-acetyltransferase</fullName>
        <ecNumber evidence="1">2.3.1.286</ecNumber>
    </recommendedName>
</protein>
<dbReference type="CDD" id="cd01407">
    <property type="entry name" value="SIR2-fam"/>
    <property type="match status" value="1"/>
</dbReference>
<dbReference type="EMBL" id="CP114052">
    <property type="protein sequence ID" value="WAW15010.1"/>
    <property type="molecule type" value="Genomic_DNA"/>
</dbReference>
<evidence type="ECO:0000259" key="5">
    <source>
        <dbReference type="PROSITE" id="PS50305"/>
    </source>
</evidence>
<sequence length="246" mass="27745">MEDLIKKFSEYIEESHNIVFFGGAGVSTESGIPDFRSKDGLYNQKDIKFDKYPPEYLLSHTCLVKEPKVFFEFYRQKMDARNIQPNAAHFALAELEKLGKLKSIITQNIDGLHQKAGSNIVYEIHGTTKENYCDKCNKKYPSDYIFDSKESIPQCECGGIVRPKVTLYEEGLPEDAVSNAISAIRKADMLIVAGTSLQVYPAASYVHNFTGKHLVVINKEPINVKLDNKKDIFIQGSVGEILRNII</sequence>
<proteinExistence type="predicted"/>
<organism evidence="6 7">
    <name type="scientific">Peptostreptococcus equinus</name>
    <dbReference type="NCBI Taxonomy" id="3003601"/>
    <lineage>
        <taxon>Bacteria</taxon>
        <taxon>Bacillati</taxon>
        <taxon>Bacillota</taxon>
        <taxon>Clostridia</taxon>
        <taxon>Peptostreptococcales</taxon>
        <taxon>Peptostreptococcaceae</taxon>
        <taxon>Peptostreptococcus</taxon>
    </lineage>
</organism>
<keyword evidence="4" id="KW-0862">Zinc</keyword>
<dbReference type="PANTHER" id="PTHR11085:SF4">
    <property type="entry name" value="NAD-DEPENDENT PROTEIN DEACYLASE"/>
    <property type="match status" value="1"/>
</dbReference>
<evidence type="ECO:0000256" key="4">
    <source>
        <dbReference type="PROSITE-ProRule" id="PRU00236"/>
    </source>
</evidence>
<feature type="binding site" evidence="4">
    <location>
        <position position="136"/>
    </location>
    <ligand>
        <name>Zn(2+)</name>
        <dbReference type="ChEBI" id="CHEBI:29105"/>
    </ligand>
</feature>